<keyword evidence="5" id="KW-1185">Reference proteome</keyword>
<protein>
    <recommendedName>
        <fullName evidence="3">NAD/GMP synthase domain-containing protein</fullName>
    </recommendedName>
</protein>
<dbReference type="InterPro" id="IPR022310">
    <property type="entry name" value="NAD/GMP_synthase"/>
</dbReference>
<evidence type="ECO:0000259" key="3">
    <source>
        <dbReference type="Pfam" id="PF02540"/>
    </source>
</evidence>
<feature type="active site" description="Nucleophile and sulfur donor" evidence="1">
    <location>
        <position position="181"/>
    </location>
</feature>
<feature type="transmembrane region" description="Helical" evidence="2">
    <location>
        <begin position="20"/>
        <end position="43"/>
    </location>
</feature>
<dbReference type="HOGENOM" id="CLU_061181_2_0_0"/>
<dbReference type="CDD" id="cd01990">
    <property type="entry name" value="LarE-like"/>
    <property type="match status" value="1"/>
</dbReference>
<dbReference type="PANTHER" id="PTHR43169">
    <property type="entry name" value="EXSB FAMILY PROTEIN"/>
    <property type="match status" value="1"/>
</dbReference>
<feature type="domain" description="NAD/GMP synthase" evidence="3">
    <location>
        <begin position="13"/>
        <end position="117"/>
    </location>
</feature>
<name>E8MYL4_ANATU</name>
<organism evidence="4 5">
    <name type="scientific">Anaerolinea thermophila (strain DSM 14523 / JCM 11388 / NBRC 100420 / UNI-1)</name>
    <dbReference type="NCBI Taxonomy" id="926569"/>
    <lineage>
        <taxon>Bacteria</taxon>
        <taxon>Bacillati</taxon>
        <taxon>Chloroflexota</taxon>
        <taxon>Anaerolineae</taxon>
        <taxon>Anaerolineales</taxon>
        <taxon>Anaerolineaceae</taxon>
        <taxon>Anaerolinea</taxon>
    </lineage>
</organism>
<keyword evidence="2" id="KW-0472">Membrane</keyword>
<evidence type="ECO:0000256" key="2">
    <source>
        <dbReference type="SAM" id="Phobius"/>
    </source>
</evidence>
<dbReference type="SUPFAM" id="SSF52402">
    <property type="entry name" value="Adenine nucleotide alpha hydrolases-like"/>
    <property type="match status" value="1"/>
</dbReference>
<dbReference type="Gene3D" id="3.40.50.620">
    <property type="entry name" value="HUPs"/>
    <property type="match status" value="1"/>
</dbReference>
<dbReference type="GO" id="GO:0006163">
    <property type="term" value="P:purine nucleotide metabolic process"/>
    <property type="evidence" value="ECO:0007669"/>
    <property type="project" value="UniProtKB-ARBA"/>
</dbReference>
<evidence type="ECO:0000256" key="1">
    <source>
        <dbReference type="PIRSR" id="PIRSR006661-1"/>
    </source>
</evidence>
<dbReference type="GO" id="GO:0016783">
    <property type="term" value="F:sulfurtransferase activity"/>
    <property type="evidence" value="ECO:0007669"/>
    <property type="project" value="InterPro"/>
</dbReference>
<dbReference type="NCBIfam" id="TIGR00268">
    <property type="entry name" value="ATP-dependent sacrificial sulfur transferase LarE"/>
    <property type="match status" value="1"/>
</dbReference>
<dbReference type="PIRSF" id="PIRSF006661">
    <property type="entry name" value="PP-lp_UCP006661"/>
    <property type="match status" value="1"/>
</dbReference>
<reference evidence="4 5" key="1">
    <citation type="submission" date="2010-12" db="EMBL/GenBank/DDBJ databases">
        <title>Whole genome sequence of Anaerolinea thermophila UNI-1.</title>
        <authorList>
            <person name="Narita-Yamada S."/>
            <person name="Kishi E."/>
            <person name="Watanabe Y."/>
            <person name="Takasaki K."/>
            <person name="Ankai A."/>
            <person name="Oguchi A."/>
            <person name="Fukui S."/>
            <person name="Takahashi M."/>
            <person name="Yashiro I."/>
            <person name="Hosoyama A."/>
            <person name="Sekiguchi Y."/>
            <person name="Hanada S."/>
            <person name="Fujita N."/>
        </authorList>
    </citation>
    <scope>NUCLEOTIDE SEQUENCE [LARGE SCALE GENOMIC DNA]</scope>
    <source>
        <strain evidence="5">DSM 14523 / JCM 11388 / NBRC 100420 / UNI-1</strain>
    </source>
</reference>
<dbReference type="InterPro" id="IPR014729">
    <property type="entry name" value="Rossmann-like_a/b/a_fold"/>
</dbReference>
<dbReference type="InParanoid" id="E8MYL4"/>
<dbReference type="eggNOG" id="COG1606">
    <property type="taxonomic scope" value="Bacteria"/>
</dbReference>
<dbReference type="OrthoDB" id="9776919at2"/>
<sequence>MGVNMDVSLQNKYQSLKTYLASLGSAVVAFSGGVDSGLVAVVAHQALGERMLAVTLQSPVETPDGVQAAIQVARQFGFPHRVMPYDDLEKHTFVENTPERCYFCKRERLGLLVELAKQAGFSAVLEGSNVDDLQDYRPGKRAVNELGVLSPLIEAGLTKDEVRALSRELELPVWNRPSAPCLATRFPYGMRITREGLERVARGEEFLKNLGFTLVRVRDYGTMARLEVSPEQVTELVARREQVHAFFRSLGYAHVAVDLLGYRSGSLNEGVVK</sequence>
<dbReference type="EMBL" id="AP012029">
    <property type="protein sequence ID" value="BAJ64350.1"/>
    <property type="molecule type" value="Genomic_DNA"/>
</dbReference>
<proteinExistence type="predicted"/>
<dbReference type="STRING" id="926569.ANT_23240"/>
<dbReference type="AlphaFoldDB" id="E8MYL4"/>
<keyword evidence="2" id="KW-1133">Transmembrane helix</keyword>
<keyword evidence="2" id="KW-0812">Transmembrane</keyword>
<evidence type="ECO:0000313" key="4">
    <source>
        <dbReference type="EMBL" id="BAJ64350.1"/>
    </source>
</evidence>
<dbReference type="PANTHER" id="PTHR43169:SF2">
    <property type="entry name" value="NAD_GMP SYNTHASE DOMAIN-CONTAINING PROTEIN"/>
    <property type="match status" value="1"/>
</dbReference>
<gene>
    <name evidence="4" type="ordered locus">ANT_23240</name>
</gene>
<dbReference type="InterPro" id="IPR052188">
    <property type="entry name" value="Ni-pincer_cofactor_biosynth"/>
</dbReference>
<dbReference type="KEGG" id="atm:ANT_23240"/>
<accession>E8MYL4</accession>
<dbReference type="Pfam" id="PF02540">
    <property type="entry name" value="NAD_synthase"/>
    <property type="match status" value="1"/>
</dbReference>
<dbReference type="Proteomes" id="UP000008922">
    <property type="component" value="Chromosome"/>
</dbReference>
<dbReference type="InterPro" id="IPR005232">
    <property type="entry name" value="LarE"/>
</dbReference>
<evidence type="ECO:0000313" key="5">
    <source>
        <dbReference type="Proteomes" id="UP000008922"/>
    </source>
</evidence>